<dbReference type="SUPFAM" id="SSF56672">
    <property type="entry name" value="DNA/RNA polymerases"/>
    <property type="match status" value="1"/>
</dbReference>
<name>A0A6H5I5C1_9HYME</name>
<feature type="domain" description="Reverse transcriptase" evidence="1">
    <location>
        <begin position="1"/>
        <end position="228"/>
    </location>
</feature>
<dbReference type="PANTHER" id="PTHR33332">
    <property type="entry name" value="REVERSE TRANSCRIPTASE DOMAIN-CONTAINING PROTEIN"/>
    <property type="match status" value="1"/>
</dbReference>
<dbReference type="Proteomes" id="UP000479190">
    <property type="component" value="Unassembled WGS sequence"/>
</dbReference>
<keyword evidence="3" id="KW-1185">Reference proteome</keyword>
<dbReference type="OrthoDB" id="7699805at2759"/>
<proteinExistence type="predicted"/>
<dbReference type="InterPro" id="IPR043502">
    <property type="entry name" value="DNA/RNA_pol_sf"/>
</dbReference>
<evidence type="ECO:0000259" key="1">
    <source>
        <dbReference type="PROSITE" id="PS50878"/>
    </source>
</evidence>
<dbReference type="Pfam" id="PF00078">
    <property type="entry name" value="RVT_1"/>
    <property type="match status" value="1"/>
</dbReference>
<gene>
    <name evidence="2" type="ORF">TBRA_LOCUS2947</name>
</gene>
<reference evidence="2 3" key="1">
    <citation type="submission" date="2020-02" db="EMBL/GenBank/DDBJ databases">
        <authorList>
            <person name="Ferguson B K."/>
        </authorList>
    </citation>
    <scope>NUCLEOTIDE SEQUENCE [LARGE SCALE GENOMIC DNA]</scope>
</reference>
<dbReference type="EMBL" id="CADCXV010000591">
    <property type="protein sequence ID" value="CAB0030964.1"/>
    <property type="molecule type" value="Genomic_DNA"/>
</dbReference>
<dbReference type="InterPro" id="IPR000477">
    <property type="entry name" value="RT_dom"/>
</dbReference>
<evidence type="ECO:0000313" key="2">
    <source>
        <dbReference type="EMBL" id="CAB0030964.1"/>
    </source>
</evidence>
<evidence type="ECO:0000313" key="3">
    <source>
        <dbReference type="Proteomes" id="UP000479190"/>
    </source>
</evidence>
<dbReference type="PROSITE" id="PS50878">
    <property type="entry name" value="RT_POL"/>
    <property type="match status" value="1"/>
</dbReference>
<dbReference type="AlphaFoldDB" id="A0A6H5I5C1"/>
<protein>
    <recommendedName>
        <fullName evidence="1">Reverse transcriptase domain-containing protein</fullName>
    </recommendedName>
</protein>
<dbReference type="GO" id="GO:0071897">
    <property type="term" value="P:DNA biosynthetic process"/>
    <property type="evidence" value="ECO:0007669"/>
    <property type="project" value="UniProtKB-ARBA"/>
</dbReference>
<accession>A0A6H5I5C1</accession>
<sequence length="384" mass="43001">MSKVLERLAHAQLIDYLNRQNLLDTSQHGFKAAHSTQTALLELTDAVRGAIEKKKVTLLVSFDFSKAFDTIDHSLLIEKLRSVGCNTLSLRWFISYLSDRRIAVRHENGSLTALCSTTSGIPQGSVLGPLLFAVFVNDLHTVLQHSNHIVYADDTQIFAHDYPDRILQLIANVNSDAESVAAWASRSGLKLNPSKTTVLLLGSLAFLRIRRMETLPTKLKSSWLPKITVQGAPIEYSAIVKTLGIKLTPTLNWEAQTSSIISRCHFALFSLRYYRRALSQSVRKTLATALVLPHLDYAPAVYDSVTQEQNLRLQRVQNACVRFVYGSIPRTAHVTPYRLALGWLSVRRRREMRIALLALEILRGGSPSQLRTPFKLLAKTCVSN</sequence>
<organism evidence="2 3">
    <name type="scientific">Trichogramma brassicae</name>
    <dbReference type="NCBI Taxonomy" id="86971"/>
    <lineage>
        <taxon>Eukaryota</taxon>
        <taxon>Metazoa</taxon>
        <taxon>Ecdysozoa</taxon>
        <taxon>Arthropoda</taxon>
        <taxon>Hexapoda</taxon>
        <taxon>Insecta</taxon>
        <taxon>Pterygota</taxon>
        <taxon>Neoptera</taxon>
        <taxon>Endopterygota</taxon>
        <taxon>Hymenoptera</taxon>
        <taxon>Apocrita</taxon>
        <taxon>Proctotrupomorpha</taxon>
        <taxon>Chalcidoidea</taxon>
        <taxon>Trichogrammatidae</taxon>
        <taxon>Trichogramma</taxon>
    </lineage>
</organism>
<dbReference type="CDD" id="cd01650">
    <property type="entry name" value="RT_nLTR_like"/>
    <property type="match status" value="1"/>
</dbReference>